<dbReference type="AlphaFoldDB" id="A0A2P2NX97"/>
<reference evidence="1" key="1">
    <citation type="submission" date="2018-02" db="EMBL/GenBank/DDBJ databases">
        <title>Rhizophora mucronata_Transcriptome.</title>
        <authorList>
            <person name="Meera S.P."/>
            <person name="Sreeshan A."/>
            <person name="Augustine A."/>
        </authorList>
    </citation>
    <scope>NUCLEOTIDE SEQUENCE</scope>
    <source>
        <tissue evidence="1">Leaf</tissue>
    </source>
</reference>
<proteinExistence type="predicted"/>
<sequence>MLQWGICMMIEKKLNCSNANLWLAQGKGTCLLNVGCIKEK</sequence>
<evidence type="ECO:0000313" key="1">
    <source>
        <dbReference type="EMBL" id="MBX47080.1"/>
    </source>
</evidence>
<organism evidence="1">
    <name type="scientific">Rhizophora mucronata</name>
    <name type="common">Asiatic mangrove</name>
    <dbReference type="NCBI Taxonomy" id="61149"/>
    <lineage>
        <taxon>Eukaryota</taxon>
        <taxon>Viridiplantae</taxon>
        <taxon>Streptophyta</taxon>
        <taxon>Embryophyta</taxon>
        <taxon>Tracheophyta</taxon>
        <taxon>Spermatophyta</taxon>
        <taxon>Magnoliopsida</taxon>
        <taxon>eudicotyledons</taxon>
        <taxon>Gunneridae</taxon>
        <taxon>Pentapetalae</taxon>
        <taxon>rosids</taxon>
        <taxon>fabids</taxon>
        <taxon>Malpighiales</taxon>
        <taxon>Rhizophoraceae</taxon>
        <taxon>Rhizophora</taxon>
    </lineage>
</organism>
<accession>A0A2P2NX97</accession>
<dbReference type="EMBL" id="GGEC01066596">
    <property type="protein sequence ID" value="MBX47080.1"/>
    <property type="molecule type" value="Transcribed_RNA"/>
</dbReference>
<name>A0A2P2NX97_RHIMU</name>
<protein>
    <submittedName>
        <fullName evidence="1">Uncharacterized protein</fullName>
    </submittedName>
</protein>